<name>A0ACC0CIZ1_9PEZI</name>
<gene>
    <name evidence="1" type="ORF">F4821DRAFT_276199</name>
</gene>
<organism evidence="1 2">
    <name type="scientific">Hypoxylon rubiginosum</name>
    <dbReference type="NCBI Taxonomy" id="110542"/>
    <lineage>
        <taxon>Eukaryota</taxon>
        <taxon>Fungi</taxon>
        <taxon>Dikarya</taxon>
        <taxon>Ascomycota</taxon>
        <taxon>Pezizomycotina</taxon>
        <taxon>Sordariomycetes</taxon>
        <taxon>Xylariomycetidae</taxon>
        <taxon>Xylariales</taxon>
        <taxon>Hypoxylaceae</taxon>
        <taxon>Hypoxylon</taxon>
    </lineage>
</organism>
<sequence>MDVNGVALIVGAGSGIGRETALMFAERGARAVVFADCDIRTASEASKKSKSVATVANYQTAAIAVDVQDRASIKAMIEEVIKRFTRLDYAVNSVGIGRKTQADTMSVDESEYDLLHDVNAKGILRCLQEEIAVMKDQEPVYVEGRNGPNSVTYTVSKSAARAIIKCAAVENRNSGLRINEVCPGYTDTPMLQRAIERQPGISDMIKKGMPLSRAAKPEEIASTVHFLASPGASFINGQSVIVDSGVSTTIV</sequence>
<dbReference type="Proteomes" id="UP001497680">
    <property type="component" value="Unassembled WGS sequence"/>
</dbReference>
<comment type="caution">
    <text evidence="1">The sequence shown here is derived from an EMBL/GenBank/DDBJ whole genome shotgun (WGS) entry which is preliminary data.</text>
</comment>
<accession>A0ACC0CIZ1</accession>
<proteinExistence type="predicted"/>
<reference evidence="1 2" key="1">
    <citation type="journal article" date="2022" name="New Phytol.">
        <title>Ecological generalism drives hyperdiversity of secondary metabolite gene clusters in xylarialean endophytes.</title>
        <authorList>
            <person name="Franco M.E.E."/>
            <person name="Wisecaver J.H."/>
            <person name="Arnold A.E."/>
            <person name="Ju Y.M."/>
            <person name="Slot J.C."/>
            <person name="Ahrendt S."/>
            <person name="Moore L.P."/>
            <person name="Eastman K.E."/>
            <person name="Scott K."/>
            <person name="Konkel Z."/>
            <person name="Mondo S.J."/>
            <person name="Kuo A."/>
            <person name="Hayes R.D."/>
            <person name="Haridas S."/>
            <person name="Andreopoulos B."/>
            <person name="Riley R."/>
            <person name="LaButti K."/>
            <person name="Pangilinan J."/>
            <person name="Lipzen A."/>
            <person name="Amirebrahimi M."/>
            <person name="Yan J."/>
            <person name="Adam C."/>
            <person name="Keymanesh K."/>
            <person name="Ng V."/>
            <person name="Louie K."/>
            <person name="Northen T."/>
            <person name="Drula E."/>
            <person name="Henrissat B."/>
            <person name="Hsieh H.M."/>
            <person name="Youens-Clark K."/>
            <person name="Lutzoni F."/>
            <person name="Miadlikowska J."/>
            <person name="Eastwood D.C."/>
            <person name="Hamelin R.C."/>
            <person name="Grigoriev I.V."/>
            <person name="U'Ren J.M."/>
        </authorList>
    </citation>
    <scope>NUCLEOTIDE SEQUENCE [LARGE SCALE GENOMIC DNA]</scope>
    <source>
        <strain evidence="1 2">ER1909</strain>
    </source>
</reference>
<dbReference type="EMBL" id="MU394449">
    <property type="protein sequence ID" value="KAI6080374.1"/>
    <property type="molecule type" value="Genomic_DNA"/>
</dbReference>
<evidence type="ECO:0000313" key="1">
    <source>
        <dbReference type="EMBL" id="KAI6080374.1"/>
    </source>
</evidence>
<evidence type="ECO:0000313" key="2">
    <source>
        <dbReference type="Proteomes" id="UP001497680"/>
    </source>
</evidence>
<protein>
    <submittedName>
        <fullName evidence="1">Oxidoreductase</fullName>
    </submittedName>
</protein>
<keyword evidence="2" id="KW-1185">Reference proteome</keyword>